<evidence type="ECO:0000256" key="7">
    <source>
        <dbReference type="ARBA" id="ARBA00060175"/>
    </source>
</evidence>
<evidence type="ECO:0000256" key="8">
    <source>
        <dbReference type="ARBA" id="ARBA00071396"/>
    </source>
</evidence>
<dbReference type="GO" id="GO:0005782">
    <property type="term" value="C:peroxisomal matrix"/>
    <property type="evidence" value="ECO:0007669"/>
    <property type="project" value="UniProtKB-ARBA"/>
</dbReference>
<dbReference type="GO" id="GO:0031998">
    <property type="term" value="P:regulation of fatty acid beta-oxidation"/>
    <property type="evidence" value="ECO:0007669"/>
    <property type="project" value="TreeGrafter"/>
</dbReference>
<dbReference type="PANTHER" id="PTHR21004">
    <property type="entry name" value="SERINE PROTEASE-RELATED"/>
    <property type="match status" value="1"/>
</dbReference>
<dbReference type="GO" id="GO:0016485">
    <property type="term" value="P:protein processing"/>
    <property type="evidence" value="ECO:0007669"/>
    <property type="project" value="InterPro"/>
</dbReference>
<evidence type="ECO:0000256" key="6">
    <source>
        <dbReference type="ARBA" id="ARBA00023140"/>
    </source>
</evidence>
<evidence type="ECO:0000256" key="4">
    <source>
        <dbReference type="ARBA" id="ARBA00022801"/>
    </source>
</evidence>
<evidence type="ECO:0000256" key="1">
    <source>
        <dbReference type="ARBA" id="ARBA00004275"/>
    </source>
</evidence>
<dbReference type="InParanoid" id="A0A3Q0H3L0"/>
<comment type="function">
    <text evidence="7 9">Peroxisomal protease that mediates both the removal of the leader peptide from proteins containing a PTS2 target sequence and processes several PTS1-containing proteins. Catalyzes the processing of PTS1-proteins involved in the peroxisomal beta-oxidation of fatty acids.</text>
</comment>
<accession>A0A3Q0H3L0</accession>
<dbReference type="InterPro" id="IPR043504">
    <property type="entry name" value="Peptidase_S1_PA_chymotrypsin"/>
</dbReference>
<dbReference type="InterPro" id="IPR009003">
    <property type="entry name" value="Peptidase_S1_PA"/>
</dbReference>
<keyword evidence="4 9" id="KW-0378">Hydrolase</keyword>
<proteinExistence type="inferred from homology"/>
<evidence type="ECO:0000313" key="11">
    <source>
        <dbReference type="RefSeq" id="XP_025064985.1"/>
    </source>
</evidence>
<gene>
    <name evidence="11" type="primary">TYSND1</name>
</gene>
<dbReference type="RefSeq" id="XP_025064985.1">
    <property type="nucleotide sequence ID" value="XM_025209200.1"/>
</dbReference>
<dbReference type="KEGG" id="asn:102369395"/>
<dbReference type="Proteomes" id="UP000189705">
    <property type="component" value="Unplaced"/>
</dbReference>
<comment type="similarity">
    <text evidence="2 9">Belongs to the peptidase S1B family.</text>
</comment>
<dbReference type="EC" id="3.4.21.-" evidence="9"/>
<keyword evidence="10" id="KW-1185">Reference proteome</keyword>
<dbReference type="CTD" id="219743"/>
<evidence type="ECO:0000256" key="5">
    <source>
        <dbReference type="ARBA" id="ARBA00022825"/>
    </source>
</evidence>
<dbReference type="GO" id="GO:0004252">
    <property type="term" value="F:serine-type endopeptidase activity"/>
    <property type="evidence" value="ECO:0007669"/>
    <property type="project" value="InterPro"/>
</dbReference>
<dbReference type="InterPro" id="IPR039245">
    <property type="entry name" value="TYSND1/DEG15"/>
</dbReference>
<protein>
    <recommendedName>
        <fullName evidence="8 9">Peroxisomal leader peptide-processing protease</fullName>
        <ecNumber evidence="9">3.4.21.-</ecNumber>
    </recommendedName>
</protein>
<evidence type="ECO:0000256" key="3">
    <source>
        <dbReference type="ARBA" id="ARBA00022670"/>
    </source>
</evidence>
<reference evidence="11" key="1">
    <citation type="submission" date="2025-08" db="UniProtKB">
        <authorList>
            <consortium name="RefSeq"/>
        </authorList>
    </citation>
    <scope>IDENTIFICATION</scope>
</reference>
<sequence length="337" mass="35306">MAAVAPFQWLRLGQVLWACGSPFGALCPDIFLNTLSRGVVSNLAGPGNALVLTDARCLPGTEGAGVFAACPDGPRLVGVVAAPLCCKAGQWPARWPQLVVEPLGKAPEPRRQVLPPTVLVECGAVWGSGVAVKPRLVLTCRHVVSQDSAVCVRVWPSPETSSVINGRVVFATQDDSPFDIAVVELQESLLSFAEPVLASKFCEGEEVSVVGFGVFGQACGPSVTSGILSAVITVANKAVMLQTTCAVHGGSSGGALFSTHSGELLGIVASNTKDNSVGAIYPHLNFSIPITILQPMVSEYSHTGDLSGFQELNRACESIKVVWRLQRKPTGVLHSKL</sequence>
<organism evidence="10 11">
    <name type="scientific">Alligator sinensis</name>
    <name type="common">Chinese alligator</name>
    <dbReference type="NCBI Taxonomy" id="38654"/>
    <lineage>
        <taxon>Eukaryota</taxon>
        <taxon>Metazoa</taxon>
        <taxon>Chordata</taxon>
        <taxon>Craniata</taxon>
        <taxon>Vertebrata</taxon>
        <taxon>Euteleostomi</taxon>
        <taxon>Archelosauria</taxon>
        <taxon>Archosauria</taxon>
        <taxon>Crocodylia</taxon>
        <taxon>Alligatoridae</taxon>
        <taxon>Alligatorinae</taxon>
        <taxon>Alligator</taxon>
    </lineage>
</organism>
<evidence type="ECO:0000256" key="2">
    <source>
        <dbReference type="ARBA" id="ARBA00008764"/>
    </source>
</evidence>
<name>A0A3Q0H3L0_ALLSI</name>
<comment type="PTM">
    <text evidence="9">The full-lengh TYSND1 is the active the proteolytic processing of PTS1- and PTS2-proteins and in self-cleavage, and intermolecular self-cleavage of TYSND1 down-regulates its protease activity.</text>
</comment>
<keyword evidence="6 9" id="KW-0576">Peroxisome</keyword>
<dbReference type="FunFam" id="2.40.10.10:FF:000080">
    <property type="entry name" value="peroxisomal leader peptide-processing protease"/>
    <property type="match status" value="1"/>
</dbReference>
<dbReference type="Gene3D" id="2.40.10.10">
    <property type="entry name" value="Trypsin-like serine proteases"/>
    <property type="match status" value="2"/>
</dbReference>
<dbReference type="Pfam" id="PF13365">
    <property type="entry name" value="Trypsin_2"/>
    <property type="match status" value="1"/>
</dbReference>
<keyword evidence="3 9" id="KW-0645">Protease</keyword>
<keyword evidence="5 9" id="KW-0720">Serine protease</keyword>
<dbReference type="PANTHER" id="PTHR21004:SF0">
    <property type="entry name" value="PEROXISOMAL LEADER PEPTIDE-PROCESSING PROTEASE"/>
    <property type="match status" value="1"/>
</dbReference>
<comment type="subcellular location">
    <subcellularLocation>
        <location evidence="1 9">Peroxisome</location>
    </subcellularLocation>
</comment>
<dbReference type="AlphaFoldDB" id="A0A3Q0H3L0"/>
<evidence type="ECO:0000313" key="10">
    <source>
        <dbReference type="Proteomes" id="UP000189705"/>
    </source>
</evidence>
<dbReference type="GeneID" id="102369395"/>
<evidence type="ECO:0000256" key="9">
    <source>
        <dbReference type="PIRNR" id="PIRNR037989"/>
    </source>
</evidence>
<dbReference type="SUPFAM" id="SSF50494">
    <property type="entry name" value="Trypsin-like serine proteases"/>
    <property type="match status" value="2"/>
</dbReference>
<dbReference type="STRING" id="38654.A0A3Q0H3L0"/>